<dbReference type="SUPFAM" id="SSF57362">
    <property type="entry name" value="BPTI-like"/>
    <property type="match status" value="1"/>
</dbReference>
<evidence type="ECO:0000259" key="2">
    <source>
        <dbReference type="PROSITE" id="PS50279"/>
    </source>
</evidence>
<protein>
    <submittedName>
        <fullName evidence="3">Putative bovine pancreatic trypsin inhibitor</fullName>
    </submittedName>
</protein>
<feature type="chain" id="PRO_5026304949" evidence="1">
    <location>
        <begin position="35"/>
        <end position="165"/>
    </location>
</feature>
<dbReference type="PROSITE" id="PS50279">
    <property type="entry name" value="BPTI_KUNITZ_2"/>
    <property type="match status" value="1"/>
</dbReference>
<sequence length="165" mass="19280">MYAVEIAQRRRKKRTAMRLLQHSIMACLLICILAGNENEENRELNFFSKRANHFPPRGQPVRRKNTIAKNRGAQGGRRHRCTLKLQQSNCLGTHFIMRWSYSSESNTCESINFPLCWEKSGVFLTCTACMNTCIKEYKDGPEKRKRITNFCQKSMKKHLKKHSLN</sequence>
<reference evidence="3" key="1">
    <citation type="submission" date="2020-03" db="EMBL/GenBank/DDBJ databases">
        <title>A transcriptome and proteome of the tick Rhipicephalus microplus shaped by the genetic composition of its hosts and developmental stage.</title>
        <authorList>
            <person name="Garcia G.R."/>
            <person name="Ribeiro J.M.C."/>
            <person name="Maruyama S.R."/>
            <person name="Gardinasse L.G."/>
            <person name="Nelson K."/>
            <person name="Ferreira B.R."/>
            <person name="Andrade T.G."/>
            <person name="Santos I.K.F.M."/>
        </authorList>
    </citation>
    <scope>NUCLEOTIDE SEQUENCE</scope>
    <source>
        <strain evidence="3">NSGR</strain>
        <tissue evidence="3">Salivary glands</tissue>
    </source>
</reference>
<organism evidence="3">
    <name type="scientific">Rhipicephalus microplus</name>
    <name type="common">Cattle tick</name>
    <name type="synonym">Boophilus microplus</name>
    <dbReference type="NCBI Taxonomy" id="6941"/>
    <lineage>
        <taxon>Eukaryota</taxon>
        <taxon>Metazoa</taxon>
        <taxon>Ecdysozoa</taxon>
        <taxon>Arthropoda</taxon>
        <taxon>Chelicerata</taxon>
        <taxon>Arachnida</taxon>
        <taxon>Acari</taxon>
        <taxon>Parasitiformes</taxon>
        <taxon>Ixodida</taxon>
        <taxon>Ixodoidea</taxon>
        <taxon>Ixodidae</taxon>
        <taxon>Rhipicephalinae</taxon>
        <taxon>Rhipicephalus</taxon>
        <taxon>Boophilus</taxon>
    </lineage>
</organism>
<dbReference type="Pfam" id="PF00014">
    <property type="entry name" value="Kunitz_BPTI"/>
    <property type="match status" value="1"/>
</dbReference>
<feature type="signal peptide" evidence="1">
    <location>
        <begin position="1"/>
        <end position="34"/>
    </location>
</feature>
<accession>A0A6G5A2E2</accession>
<evidence type="ECO:0000313" key="3">
    <source>
        <dbReference type="EMBL" id="NIE45171.1"/>
    </source>
</evidence>
<name>A0A6G5A2E2_RHIMP</name>
<proteinExistence type="predicted"/>
<dbReference type="EMBL" id="GIKN01002898">
    <property type="protein sequence ID" value="NIE45171.1"/>
    <property type="molecule type" value="Transcribed_RNA"/>
</dbReference>
<dbReference type="GO" id="GO:0004867">
    <property type="term" value="F:serine-type endopeptidase inhibitor activity"/>
    <property type="evidence" value="ECO:0007669"/>
    <property type="project" value="InterPro"/>
</dbReference>
<feature type="domain" description="BPTI/Kunitz inhibitor" evidence="2">
    <location>
        <begin position="81"/>
        <end position="133"/>
    </location>
</feature>
<keyword evidence="1" id="KW-0732">Signal</keyword>
<evidence type="ECO:0000256" key="1">
    <source>
        <dbReference type="SAM" id="SignalP"/>
    </source>
</evidence>
<dbReference type="InterPro" id="IPR036880">
    <property type="entry name" value="Kunitz_BPTI_sf"/>
</dbReference>
<dbReference type="AlphaFoldDB" id="A0A6G5A2E2"/>
<dbReference type="Gene3D" id="4.10.410.10">
    <property type="entry name" value="Pancreatic trypsin inhibitor Kunitz domain"/>
    <property type="match status" value="1"/>
</dbReference>
<dbReference type="InterPro" id="IPR002223">
    <property type="entry name" value="Kunitz_BPTI"/>
</dbReference>